<gene>
    <name evidence="6" type="ORF">Purlil1_2523</name>
</gene>
<feature type="compositionally biased region" description="Polar residues" evidence="5">
    <location>
        <begin position="1"/>
        <end position="14"/>
    </location>
</feature>
<evidence type="ECO:0000256" key="4">
    <source>
        <dbReference type="SAM" id="Coils"/>
    </source>
</evidence>
<comment type="caution">
    <text evidence="6">The sequence shown here is derived from an EMBL/GenBank/DDBJ whole genome shotgun (WGS) entry which is preliminary data.</text>
</comment>
<keyword evidence="3" id="KW-0206">Cytoskeleton</keyword>
<keyword evidence="3" id="KW-0493">Microtubule</keyword>
<evidence type="ECO:0000256" key="3">
    <source>
        <dbReference type="RuleBase" id="RU364030"/>
    </source>
</evidence>
<feature type="region of interest" description="Disordered" evidence="5">
    <location>
        <begin position="37"/>
        <end position="97"/>
    </location>
</feature>
<dbReference type="InterPro" id="IPR036126">
    <property type="entry name" value="TBCA_sf"/>
</dbReference>
<dbReference type="Pfam" id="PF02970">
    <property type="entry name" value="TBCA"/>
    <property type="match status" value="1"/>
</dbReference>
<keyword evidence="2 3" id="KW-0143">Chaperone</keyword>
<feature type="region of interest" description="Disordered" evidence="5">
    <location>
        <begin position="115"/>
        <end position="191"/>
    </location>
</feature>
<organism evidence="6 7">
    <name type="scientific">Purpureocillium lilacinum</name>
    <name type="common">Paecilomyces lilacinus</name>
    <dbReference type="NCBI Taxonomy" id="33203"/>
    <lineage>
        <taxon>Eukaryota</taxon>
        <taxon>Fungi</taxon>
        <taxon>Dikarya</taxon>
        <taxon>Ascomycota</taxon>
        <taxon>Pezizomycotina</taxon>
        <taxon>Sordariomycetes</taxon>
        <taxon>Hypocreomycetidae</taxon>
        <taxon>Hypocreales</taxon>
        <taxon>Ophiocordycipitaceae</taxon>
        <taxon>Purpureocillium</taxon>
    </lineage>
</organism>
<evidence type="ECO:0000313" key="7">
    <source>
        <dbReference type="Proteomes" id="UP001287286"/>
    </source>
</evidence>
<protein>
    <recommendedName>
        <fullName evidence="3">Tubulin-specific chaperone A</fullName>
    </recommendedName>
</protein>
<dbReference type="EMBL" id="JAWRVI010000006">
    <property type="protein sequence ID" value="KAK4093366.1"/>
    <property type="molecule type" value="Genomic_DNA"/>
</dbReference>
<feature type="region of interest" description="Disordered" evidence="5">
    <location>
        <begin position="1"/>
        <end position="21"/>
    </location>
</feature>
<evidence type="ECO:0000256" key="2">
    <source>
        <dbReference type="ARBA" id="ARBA00023186"/>
    </source>
</evidence>
<feature type="compositionally biased region" description="Pro residues" evidence="5">
    <location>
        <begin position="155"/>
        <end position="165"/>
    </location>
</feature>
<dbReference type="InterPro" id="IPR004226">
    <property type="entry name" value="TBCA"/>
</dbReference>
<feature type="coiled-coil region" evidence="4">
    <location>
        <begin position="200"/>
        <end position="227"/>
    </location>
</feature>
<feature type="compositionally biased region" description="Basic and acidic residues" evidence="5">
    <location>
        <begin position="72"/>
        <end position="81"/>
    </location>
</feature>
<evidence type="ECO:0000256" key="1">
    <source>
        <dbReference type="ARBA" id="ARBA00006806"/>
    </source>
</evidence>
<comment type="similarity">
    <text evidence="1 3">Belongs to the TBCA family.</text>
</comment>
<comment type="subcellular location">
    <subcellularLocation>
        <location evidence="3">Cytoplasm</location>
        <location evidence="3">Cytoskeleton</location>
    </subcellularLocation>
</comment>
<accession>A0ABR0CBC3</accession>
<dbReference type="Gene3D" id="1.20.58.90">
    <property type="match status" value="1"/>
</dbReference>
<keyword evidence="7" id="KW-1185">Reference proteome</keyword>
<sequence>MRIAQSSTHPQIHSTARHPATLPAYPPLLPIAWTSQPRKAPASLALRRSSQPSHVDSPYTTNDPAPSTTRTRQPDRQERKCTRQQSAAAMPAPSPLAIASGSVQRLLKEEASYHKELAQQEAEVKALEERIKASGAASEDGNDEFMLKQQVRKPPSLPPPPPPPPSDDEDGSPSQERSEQTKPDGGWILEQTKAVFGPLKERIANAVTKLEEQIAASEESNTNAADLEAAKAVLAQAKAA</sequence>
<keyword evidence="4" id="KW-0175">Coiled coil</keyword>
<dbReference type="Proteomes" id="UP001287286">
    <property type="component" value="Unassembled WGS sequence"/>
</dbReference>
<feature type="compositionally biased region" description="Polar residues" evidence="5">
    <location>
        <begin position="48"/>
        <end position="71"/>
    </location>
</feature>
<reference evidence="6 7" key="1">
    <citation type="journal article" date="2024" name="Microbiol. Resour. Announc.">
        <title>Genome annotations for the ascomycete fungi Trichoderma harzianum, Trichoderma aggressivum, and Purpureocillium lilacinum.</title>
        <authorList>
            <person name="Beijen E.P.W."/>
            <person name="Ohm R.A."/>
        </authorList>
    </citation>
    <scope>NUCLEOTIDE SEQUENCE [LARGE SCALE GENOMIC DNA]</scope>
    <source>
        <strain evidence="6 7">CBS 150709</strain>
    </source>
</reference>
<keyword evidence="3" id="KW-0963">Cytoplasm</keyword>
<feature type="compositionally biased region" description="Basic and acidic residues" evidence="5">
    <location>
        <begin position="115"/>
        <end position="132"/>
    </location>
</feature>
<name>A0ABR0CBC3_PURLI</name>
<evidence type="ECO:0000313" key="6">
    <source>
        <dbReference type="EMBL" id="KAK4093366.1"/>
    </source>
</evidence>
<dbReference type="SUPFAM" id="SSF46988">
    <property type="entry name" value="Tubulin chaperone cofactor A"/>
    <property type="match status" value="2"/>
</dbReference>
<evidence type="ECO:0000256" key="5">
    <source>
        <dbReference type="SAM" id="MobiDB-lite"/>
    </source>
</evidence>
<proteinExistence type="inferred from homology"/>
<feature type="compositionally biased region" description="Low complexity" evidence="5">
    <location>
        <begin position="86"/>
        <end position="97"/>
    </location>
</feature>
<comment type="subunit">
    <text evidence="3">Supercomplex made of cofactors A to E. Cofactors A and D function by capturing and stabilizing tubulin in a quasi-native conformation. Cofactor E binds to the cofactor D-tubulin complex; interaction with cofactor C then causes the release of tubulin polypeptides that are committed to the native state.</text>
</comment>